<accession>A0ABU6UZ71</accession>
<protein>
    <recommendedName>
        <fullName evidence="1">F-box domain-containing protein</fullName>
    </recommendedName>
</protein>
<organism evidence="2 3">
    <name type="scientific">Stylosanthes scabra</name>
    <dbReference type="NCBI Taxonomy" id="79078"/>
    <lineage>
        <taxon>Eukaryota</taxon>
        <taxon>Viridiplantae</taxon>
        <taxon>Streptophyta</taxon>
        <taxon>Embryophyta</taxon>
        <taxon>Tracheophyta</taxon>
        <taxon>Spermatophyta</taxon>
        <taxon>Magnoliopsida</taxon>
        <taxon>eudicotyledons</taxon>
        <taxon>Gunneridae</taxon>
        <taxon>Pentapetalae</taxon>
        <taxon>rosids</taxon>
        <taxon>fabids</taxon>
        <taxon>Fabales</taxon>
        <taxon>Fabaceae</taxon>
        <taxon>Papilionoideae</taxon>
        <taxon>50 kb inversion clade</taxon>
        <taxon>dalbergioids sensu lato</taxon>
        <taxon>Dalbergieae</taxon>
        <taxon>Pterocarpus clade</taxon>
        <taxon>Stylosanthes</taxon>
    </lineage>
</organism>
<name>A0ABU6UZ71_9FABA</name>
<dbReference type="InterPro" id="IPR036047">
    <property type="entry name" value="F-box-like_dom_sf"/>
</dbReference>
<evidence type="ECO:0000259" key="1">
    <source>
        <dbReference type="PROSITE" id="PS50181"/>
    </source>
</evidence>
<gene>
    <name evidence="2" type="ORF">PIB30_110969</name>
</gene>
<comment type="caution">
    <text evidence="2">The sequence shown here is derived from an EMBL/GenBank/DDBJ whole genome shotgun (WGS) entry which is preliminary data.</text>
</comment>
<feature type="non-terminal residue" evidence="2">
    <location>
        <position position="248"/>
    </location>
</feature>
<sequence>MHRHKHRHRHRHSSGDGVLGDENLLTEILVRLPVKDLLRCKLVCQKWKSLISEPQFCYWHSLVLCHNPKHNPDLYPSGIMVRPSSRSLEKVHIIPFTNNTKKRFNYRLDVHNKLDEQLRYYFLRSCNGLLLWNSSPAKSRSSRRGDDELVQKYSSLYVSNPTTGHCVRINRFGYDESNSSCYLAFEPCKSPHYKIIFFHKVADGDKEDELTTKIKVSVYSSETGSWSKYDILVSFPNNDDIKKIFRVR</sequence>
<dbReference type="PANTHER" id="PTHR35546:SF25">
    <property type="entry name" value="F-BOX DOMAIN-CONTAINING PROTEIN"/>
    <property type="match status" value="1"/>
</dbReference>
<dbReference type="InterPro" id="IPR055290">
    <property type="entry name" value="At3g26010-like"/>
</dbReference>
<dbReference type="EMBL" id="JASCZI010127494">
    <property type="protein sequence ID" value="MED6166605.1"/>
    <property type="molecule type" value="Genomic_DNA"/>
</dbReference>
<evidence type="ECO:0000313" key="3">
    <source>
        <dbReference type="Proteomes" id="UP001341840"/>
    </source>
</evidence>
<proteinExistence type="predicted"/>
<dbReference type="SUPFAM" id="SSF81383">
    <property type="entry name" value="F-box domain"/>
    <property type="match status" value="1"/>
</dbReference>
<dbReference type="Proteomes" id="UP001341840">
    <property type="component" value="Unassembled WGS sequence"/>
</dbReference>
<dbReference type="Gene3D" id="1.20.1280.50">
    <property type="match status" value="1"/>
</dbReference>
<feature type="domain" description="F-box" evidence="1">
    <location>
        <begin position="22"/>
        <end position="62"/>
    </location>
</feature>
<keyword evidence="3" id="KW-1185">Reference proteome</keyword>
<evidence type="ECO:0000313" key="2">
    <source>
        <dbReference type="EMBL" id="MED6166605.1"/>
    </source>
</evidence>
<dbReference type="SMART" id="SM00256">
    <property type="entry name" value="FBOX"/>
    <property type="match status" value="1"/>
</dbReference>
<dbReference type="InterPro" id="IPR001810">
    <property type="entry name" value="F-box_dom"/>
</dbReference>
<dbReference type="PROSITE" id="PS50181">
    <property type="entry name" value="FBOX"/>
    <property type="match status" value="1"/>
</dbReference>
<dbReference type="PANTHER" id="PTHR35546">
    <property type="entry name" value="F-BOX PROTEIN INTERACTION DOMAIN PROTEIN-RELATED"/>
    <property type="match status" value="1"/>
</dbReference>
<dbReference type="Pfam" id="PF00646">
    <property type="entry name" value="F-box"/>
    <property type="match status" value="1"/>
</dbReference>
<reference evidence="2 3" key="1">
    <citation type="journal article" date="2023" name="Plants (Basel)">
        <title>Bridging the Gap: Combining Genomics and Transcriptomics Approaches to Understand Stylosanthes scabra, an Orphan Legume from the Brazilian Caatinga.</title>
        <authorList>
            <person name="Ferreira-Neto J.R.C."/>
            <person name="da Silva M.D."/>
            <person name="Binneck E."/>
            <person name="de Melo N.F."/>
            <person name="da Silva R.H."/>
            <person name="de Melo A.L.T.M."/>
            <person name="Pandolfi V."/>
            <person name="Bustamante F.O."/>
            <person name="Brasileiro-Vidal A.C."/>
            <person name="Benko-Iseppon A.M."/>
        </authorList>
    </citation>
    <scope>NUCLEOTIDE SEQUENCE [LARGE SCALE GENOMIC DNA]</scope>
    <source>
        <tissue evidence="2">Leaves</tissue>
    </source>
</reference>
<dbReference type="CDD" id="cd22157">
    <property type="entry name" value="F-box_AtFBW1-like"/>
    <property type="match status" value="1"/>
</dbReference>